<accession>A0A8H7AGA1</accession>
<dbReference type="AlphaFoldDB" id="A0A8H7AGA1"/>
<organism evidence="3 4">
    <name type="scientific">Endocarpon pusillum</name>
    <dbReference type="NCBI Taxonomy" id="364733"/>
    <lineage>
        <taxon>Eukaryota</taxon>
        <taxon>Fungi</taxon>
        <taxon>Dikarya</taxon>
        <taxon>Ascomycota</taxon>
        <taxon>Pezizomycotina</taxon>
        <taxon>Eurotiomycetes</taxon>
        <taxon>Chaetothyriomycetidae</taxon>
        <taxon>Verrucariales</taxon>
        <taxon>Verrucariaceae</taxon>
        <taxon>Endocarpon</taxon>
    </lineage>
</organism>
<protein>
    <recommendedName>
        <fullName evidence="5">Ankyrin repeat protein</fullName>
    </recommendedName>
</protein>
<feature type="repeat" description="ANK" evidence="1">
    <location>
        <begin position="3"/>
        <end position="35"/>
    </location>
</feature>
<dbReference type="SUPFAM" id="SSF48403">
    <property type="entry name" value="Ankyrin repeat"/>
    <property type="match status" value="1"/>
</dbReference>
<dbReference type="PROSITE" id="PS50088">
    <property type="entry name" value="ANK_REPEAT"/>
    <property type="match status" value="1"/>
</dbReference>
<evidence type="ECO:0000256" key="2">
    <source>
        <dbReference type="SAM" id="MobiDB-lite"/>
    </source>
</evidence>
<dbReference type="Proteomes" id="UP000606974">
    <property type="component" value="Unassembled WGS sequence"/>
</dbReference>
<evidence type="ECO:0000313" key="4">
    <source>
        <dbReference type="Proteomes" id="UP000606974"/>
    </source>
</evidence>
<proteinExistence type="predicted"/>
<evidence type="ECO:0000256" key="1">
    <source>
        <dbReference type="PROSITE-ProRule" id="PRU00023"/>
    </source>
</evidence>
<dbReference type="InterPro" id="IPR002110">
    <property type="entry name" value="Ankyrin_rpt"/>
</dbReference>
<dbReference type="Gene3D" id="1.25.40.20">
    <property type="entry name" value="Ankyrin repeat-containing domain"/>
    <property type="match status" value="1"/>
</dbReference>
<keyword evidence="4" id="KW-1185">Reference proteome</keyword>
<keyword evidence="1" id="KW-0040">ANK repeat</keyword>
<dbReference type="PROSITE" id="PS50297">
    <property type="entry name" value="ANK_REP_REGION"/>
    <property type="match status" value="1"/>
</dbReference>
<evidence type="ECO:0008006" key="5">
    <source>
        <dbReference type="Google" id="ProtNLM"/>
    </source>
</evidence>
<evidence type="ECO:0000313" key="3">
    <source>
        <dbReference type="EMBL" id="KAF7508563.1"/>
    </source>
</evidence>
<dbReference type="OrthoDB" id="341259at2759"/>
<dbReference type="InterPro" id="IPR036770">
    <property type="entry name" value="Ankyrin_rpt-contain_sf"/>
</dbReference>
<feature type="region of interest" description="Disordered" evidence="2">
    <location>
        <begin position="15"/>
        <end position="39"/>
    </location>
</feature>
<gene>
    <name evidence="3" type="ORF">GJ744_009112</name>
</gene>
<name>A0A8H7AGA1_9EURO</name>
<comment type="caution">
    <text evidence="3">The sequence shown here is derived from an EMBL/GenBank/DDBJ whole genome shotgun (WGS) entry which is preliminary data.</text>
</comment>
<dbReference type="Pfam" id="PF13637">
    <property type="entry name" value="Ank_4"/>
    <property type="match status" value="1"/>
</dbReference>
<sequence>MELDQYTLHDAAKAGNTTITNEMLKNGADANERDEDGRTPLHCAVLSQPKPTTAYAGTEVDHISGTVSPSPHPRHIVRKLVRPPYEQMDKTSHQQMPI</sequence>
<dbReference type="EMBL" id="JAACFV010000052">
    <property type="protein sequence ID" value="KAF7508563.1"/>
    <property type="molecule type" value="Genomic_DNA"/>
</dbReference>
<reference evidence="3" key="1">
    <citation type="submission" date="2020-02" db="EMBL/GenBank/DDBJ databases">
        <authorList>
            <person name="Palmer J.M."/>
        </authorList>
    </citation>
    <scope>NUCLEOTIDE SEQUENCE</scope>
    <source>
        <strain evidence="3">EPUS1.4</strain>
        <tissue evidence="3">Thallus</tissue>
    </source>
</reference>